<evidence type="ECO:0000256" key="3">
    <source>
        <dbReference type="ARBA" id="ARBA00022801"/>
    </source>
</evidence>
<keyword evidence="2" id="KW-0645">Protease</keyword>
<dbReference type="STRING" id="988801.SAMN05216522_10134"/>
<dbReference type="GO" id="GO:0008233">
    <property type="term" value="F:peptidase activity"/>
    <property type="evidence" value="ECO:0007669"/>
    <property type="project" value="UniProtKB-KW"/>
</dbReference>
<gene>
    <name evidence="5" type="ORF">SAMN05216522_10134</name>
</gene>
<feature type="domain" description="Prohead serine protease" evidence="4">
    <location>
        <begin position="5"/>
        <end position="163"/>
    </location>
</feature>
<evidence type="ECO:0000313" key="5">
    <source>
        <dbReference type="EMBL" id="SEQ05444.1"/>
    </source>
</evidence>
<dbReference type="InterPro" id="IPR054613">
    <property type="entry name" value="Peptidase_S78_dom"/>
</dbReference>
<sequence>MKKNDFEIRTSEITTSERKLIGYVVRWNSKSEVIWDEFIEQFSPGAFANSLAGGADVRALFEHNPTQLLGRTKSGTLVLAEDDIGLRFELSPPDTQLGNDVLKQVERGDLSGMSFGFRALKDTWDISQAPYLRTVSQADLSEITVTSLPAYPESGVAIAQRSLFAQHPQLNQLKADNRRYWADLAGL</sequence>
<dbReference type="RefSeq" id="WP_092671031.1">
    <property type="nucleotide sequence ID" value="NZ_FOGC01000001.1"/>
</dbReference>
<evidence type="ECO:0000256" key="1">
    <source>
        <dbReference type="ARBA" id="ARBA00022612"/>
    </source>
</evidence>
<accession>A0A1H9CW96</accession>
<dbReference type="EMBL" id="FOGC01000001">
    <property type="protein sequence ID" value="SEQ05444.1"/>
    <property type="molecule type" value="Genomic_DNA"/>
</dbReference>
<reference evidence="6" key="1">
    <citation type="submission" date="2016-10" db="EMBL/GenBank/DDBJ databases">
        <authorList>
            <person name="Varghese N."/>
            <person name="Submissions S."/>
        </authorList>
    </citation>
    <scope>NUCLEOTIDE SEQUENCE [LARGE SCALE GENOMIC DNA]</scope>
    <source>
        <strain evidence="6">8N4</strain>
    </source>
</reference>
<protein>
    <recommendedName>
        <fullName evidence="4">Prohead serine protease domain-containing protein</fullName>
    </recommendedName>
</protein>
<keyword evidence="1" id="KW-1188">Viral release from host cell</keyword>
<evidence type="ECO:0000256" key="2">
    <source>
        <dbReference type="ARBA" id="ARBA00022670"/>
    </source>
</evidence>
<proteinExistence type="predicted"/>
<evidence type="ECO:0000313" key="6">
    <source>
        <dbReference type="Proteomes" id="UP000242515"/>
    </source>
</evidence>
<evidence type="ECO:0000259" key="4">
    <source>
        <dbReference type="Pfam" id="PF04586"/>
    </source>
</evidence>
<keyword evidence="3" id="KW-0378">Hydrolase</keyword>
<dbReference type="AlphaFoldDB" id="A0A1H9CW96"/>
<dbReference type="Proteomes" id="UP000242515">
    <property type="component" value="Unassembled WGS sequence"/>
</dbReference>
<organism evidence="5 6">
    <name type="scientific">Rosenbergiella nectarea</name>
    <dbReference type="NCBI Taxonomy" id="988801"/>
    <lineage>
        <taxon>Bacteria</taxon>
        <taxon>Pseudomonadati</taxon>
        <taxon>Pseudomonadota</taxon>
        <taxon>Gammaproteobacteria</taxon>
        <taxon>Enterobacterales</taxon>
        <taxon>Erwiniaceae</taxon>
        <taxon>Rosenbergiella</taxon>
    </lineage>
</organism>
<keyword evidence="6" id="KW-1185">Reference proteome</keyword>
<dbReference type="InterPro" id="IPR006433">
    <property type="entry name" value="Prohead_protease"/>
</dbReference>
<dbReference type="NCBIfam" id="TIGR01543">
    <property type="entry name" value="proheadase_HK97"/>
    <property type="match status" value="1"/>
</dbReference>
<name>A0A1H9CW96_9GAMM</name>
<dbReference type="Pfam" id="PF04586">
    <property type="entry name" value="Peptidase_S78"/>
    <property type="match status" value="1"/>
</dbReference>
<dbReference type="OrthoDB" id="64791at2"/>
<dbReference type="GO" id="GO:0006508">
    <property type="term" value="P:proteolysis"/>
    <property type="evidence" value="ECO:0007669"/>
    <property type="project" value="UniProtKB-KW"/>
</dbReference>